<sequence>MLKHPAAPKDELLPPPPAPSDPGPLTATPEEVEAAINSMPPGSSAGLDGIRPLHLRQLISREAAESGRRLLHSLTVLTNLVLAGEVPDCARDALFSASLCALRKKSGGLRPIAVGSVYRRLPSRIGARFVAASLGAELRPVQLGVGTPLGCEAAVHATRSFIEASRQSAAPHVLVKLDVSNAFNTVRRDVFLTRIRERCPEVYYLAYQAYSSPSPLIIGGQTIASACGVQQGDPLGPAAFAIAIDSCARAASAPLNIWYLDDATLAGPASAVAADIATLPTALAAAGLSLNAAKCEVAFIGAEDSDQRDAAISAICSALPDVKETELTNLSLLGSPLTDGSIGAAGEAASAMVQRLCTRLRELDSHTAVFFLAHHVSAPRLTYLLRSAPTFKAPHVLQATDEMVRSTLEAVCNVAINPAAWEQASLPVKFGGLGIRSVEALALPAYIASVNAARPLIRSICPSVTDELSDTLETAVSAFLHRTGVDRQQLPDGELVSSQRAWDTVACTVVQSRLLVPANQIDRARLIAAGQPHTAAWIQAVPVPSLGLHLDDETVRVAVALRLGAPVCEPHRCRLCARPVTPLGHHGLSCQKSAGRHSRHAHLNDVVRRALSGAGFPAILEPVGLDRGDGRRPDGITVFPFREGKCLTWDATCVDTFADHIAVESALKPGAAARQAEERKRQRYADLARRYSFVPVALETTGVYGPAAAAFVQDLGRRLATCTGERRETEWLRQRLSVAIARGNAASVLATAPQSGIEQAGQTRRAASTAGSNPGTTRRWPRSHAVTAATPSASCAPEVETSGKRSTRATPPKADSPTEINLGNSCYRRGLVNLGNTCYMNTVLQALFHSDQLRGEVLAARPSPSRPRLAALQRVFAFLAFSERPVYSPGEFQRTALPPCFERGRQHDCSEFLRCFLDALHEEERSPAASPAAPVAVSPPVPPAAAAARARDDSSVPGAAAMERPRSRRRHRSCDTARAGGRSPLVQLSDLASDDVVMADPAGDRAERTAAEGEPTESPDTGGTQQTDPDGQAQGEVVREHGTGDAGAEEPPAGLVRRLLTGRAETTFTCLTCGGASRHENSVTDLHLALPESVTRSLTAAAAGAGGAETAPAFGPAPRPVGWRGTPPTDNQTEIELTVSQLLLDYLTPERLCGDNQYYCTKCTGLRDAERQLRLLSPPANLVVSLMRFAVDRRTGARRKVLTPVELTEWLTVPLATGPPAQYRLYAVIVHAGHSLDAGHYFSFCRASGGGGIEGMDDTGWWRLDDTSAVPVPAATALGRPRRSTEAAYTLLYRLTDAAVAVAAGGLSALAALPGPLRAAVERDNAVFRRERQSRTAGALPMVHDGRPPPGAGCGGDSGPGVPRMRQPTTRRSGPSRRTATTASTARRRP</sequence>
<dbReference type="InterPro" id="IPR000477">
    <property type="entry name" value="RT_dom"/>
</dbReference>
<keyword evidence="5" id="KW-0378">Hydrolase</keyword>
<dbReference type="PANTHER" id="PTHR24006">
    <property type="entry name" value="UBIQUITIN CARBOXYL-TERMINAL HYDROLASE"/>
    <property type="match status" value="1"/>
</dbReference>
<feature type="region of interest" description="Disordered" evidence="2">
    <location>
        <begin position="1102"/>
        <end position="1127"/>
    </location>
</feature>
<protein>
    <submittedName>
        <fullName evidence="5">Ubiquitin carboxyl-terminal hydrolase 38</fullName>
    </submittedName>
</protein>
<feature type="compositionally biased region" description="Polar residues" evidence="2">
    <location>
        <begin position="753"/>
        <end position="776"/>
    </location>
</feature>
<dbReference type="GO" id="GO:0005829">
    <property type="term" value="C:cytosol"/>
    <property type="evidence" value="ECO:0007669"/>
    <property type="project" value="TreeGrafter"/>
</dbReference>
<dbReference type="SUPFAM" id="SSF54001">
    <property type="entry name" value="Cysteine proteinases"/>
    <property type="match status" value="1"/>
</dbReference>
<feature type="compositionally biased region" description="Low complexity" evidence="2">
    <location>
        <begin position="1360"/>
        <end position="1390"/>
    </location>
</feature>
<dbReference type="PROSITE" id="PS50878">
    <property type="entry name" value="RT_POL"/>
    <property type="match status" value="1"/>
</dbReference>
<evidence type="ECO:0000259" key="4">
    <source>
        <dbReference type="PROSITE" id="PS50878"/>
    </source>
</evidence>
<feature type="domain" description="Reverse transcriptase" evidence="4">
    <location>
        <begin position="83"/>
        <end position="337"/>
    </location>
</feature>
<feature type="region of interest" description="Disordered" evidence="2">
    <location>
        <begin position="1"/>
        <end position="28"/>
    </location>
</feature>
<name>A0A6A4WK27_AMPAM</name>
<feature type="compositionally biased region" description="Polar residues" evidence="2">
    <location>
        <begin position="1018"/>
        <end position="1029"/>
    </location>
</feature>
<dbReference type="Gene3D" id="3.90.70.10">
    <property type="entry name" value="Cysteine proteinases"/>
    <property type="match status" value="1"/>
</dbReference>
<feature type="region of interest" description="Disordered" evidence="2">
    <location>
        <begin position="927"/>
        <end position="1053"/>
    </location>
</feature>
<evidence type="ECO:0000256" key="2">
    <source>
        <dbReference type="SAM" id="MobiDB-lite"/>
    </source>
</evidence>
<comment type="caution">
    <text evidence="5">The sequence shown here is derived from an EMBL/GenBank/DDBJ whole genome shotgun (WGS) entry which is preliminary data.</text>
</comment>
<feature type="compositionally biased region" description="Basic and acidic residues" evidence="2">
    <location>
        <begin position="1002"/>
        <end position="1011"/>
    </location>
</feature>
<dbReference type="PANTHER" id="PTHR24006:SF908">
    <property type="entry name" value="DEUBIQUITINATING APOPTOTIC INHIBITOR, ISOFORM A"/>
    <property type="match status" value="1"/>
</dbReference>
<feature type="compositionally biased region" description="Low complexity" evidence="2">
    <location>
        <begin position="927"/>
        <end position="936"/>
    </location>
</feature>
<dbReference type="OrthoDB" id="7485566at2759"/>
<gene>
    <name evidence="5" type="primary">USP38_2</name>
    <name evidence="5" type="ORF">FJT64_020924</name>
</gene>
<dbReference type="InterPro" id="IPR050164">
    <property type="entry name" value="Peptidase_C19"/>
</dbReference>
<dbReference type="PROSITE" id="PS50235">
    <property type="entry name" value="USP_3"/>
    <property type="match status" value="1"/>
</dbReference>
<dbReference type="EMBL" id="VIIS01000544">
    <property type="protein sequence ID" value="KAF0307747.1"/>
    <property type="molecule type" value="Genomic_DNA"/>
</dbReference>
<dbReference type="GO" id="GO:0005634">
    <property type="term" value="C:nucleus"/>
    <property type="evidence" value="ECO:0007669"/>
    <property type="project" value="TreeGrafter"/>
</dbReference>
<evidence type="ECO:0000256" key="1">
    <source>
        <dbReference type="ARBA" id="ARBA00009085"/>
    </source>
</evidence>
<dbReference type="InterPro" id="IPR028889">
    <property type="entry name" value="USP"/>
</dbReference>
<dbReference type="Pfam" id="PF00078">
    <property type="entry name" value="RVT_1"/>
    <property type="match status" value="1"/>
</dbReference>
<organism evidence="5 6">
    <name type="scientific">Amphibalanus amphitrite</name>
    <name type="common">Striped barnacle</name>
    <name type="synonym">Balanus amphitrite</name>
    <dbReference type="NCBI Taxonomy" id="1232801"/>
    <lineage>
        <taxon>Eukaryota</taxon>
        <taxon>Metazoa</taxon>
        <taxon>Ecdysozoa</taxon>
        <taxon>Arthropoda</taxon>
        <taxon>Crustacea</taxon>
        <taxon>Multicrustacea</taxon>
        <taxon>Cirripedia</taxon>
        <taxon>Thoracica</taxon>
        <taxon>Thoracicalcarea</taxon>
        <taxon>Balanomorpha</taxon>
        <taxon>Balanoidea</taxon>
        <taxon>Balanidae</taxon>
        <taxon>Amphibalaninae</taxon>
        <taxon>Amphibalanus</taxon>
    </lineage>
</organism>
<comment type="similarity">
    <text evidence="1">Belongs to the peptidase C19 family.</text>
</comment>
<dbReference type="GO" id="GO:0004843">
    <property type="term" value="F:cysteine-type deubiquitinase activity"/>
    <property type="evidence" value="ECO:0007669"/>
    <property type="project" value="InterPro"/>
</dbReference>
<dbReference type="InterPro" id="IPR001394">
    <property type="entry name" value="Peptidase_C19_UCH"/>
</dbReference>
<dbReference type="GO" id="GO:0016579">
    <property type="term" value="P:protein deubiquitination"/>
    <property type="evidence" value="ECO:0007669"/>
    <property type="project" value="InterPro"/>
</dbReference>
<accession>A0A6A4WK27</accession>
<feature type="region of interest" description="Disordered" evidence="2">
    <location>
        <begin position="753"/>
        <end position="820"/>
    </location>
</feature>
<feature type="compositionally biased region" description="Low complexity" evidence="2">
    <location>
        <begin position="1102"/>
        <end position="1116"/>
    </location>
</feature>
<proteinExistence type="inferred from homology"/>
<dbReference type="InterPro" id="IPR038765">
    <property type="entry name" value="Papain-like_cys_pep_sf"/>
</dbReference>
<keyword evidence="6" id="KW-1185">Reference proteome</keyword>
<feature type="domain" description="USP" evidence="3">
    <location>
        <begin position="829"/>
        <end position="1296"/>
    </location>
</feature>
<dbReference type="PROSITE" id="PS00973">
    <property type="entry name" value="USP_2"/>
    <property type="match status" value="1"/>
</dbReference>
<evidence type="ECO:0000313" key="5">
    <source>
        <dbReference type="EMBL" id="KAF0307747.1"/>
    </source>
</evidence>
<reference evidence="5 6" key="1">
    <citation type="submission" date="2019-07" db="EMBL/GenBank/DDBJ databases">
        <title>Draft genome assembly of a fouling barnacle, Amphibalanus amphitrite (Darwin, 1854): The first reference genome for Thecostraca.</title>
        <authorList>
            <person name="Kim W."/>
        </authorList>
    </citation>
    <scope>NUCLEOTIDE SEQUENCE [LARGE SCALE GENOMIC DNA]</scope>
    <source>
        <strain evidence="5">SNU_AA5</strain>
        <tissue evidence="5">Soma without cirri and trophi</tissue>
    </source>
</reference>
<evidence type="ECO:0000259" key="3">
    <source>
        <dbReference type="PROSITE" id="PS50235"/>
    </source>
</evidence>
<dbReference type="Proteomes" id="UP000440578">
    <property type="component" value="Unassembled WGS sequence"/>
</dbReference>
<evidence type="ECO:0000313" key="6">
    <source>
        <dbReference type="Proteomes" id="UP000440578"/>
    </source>
</evidence>
<dbReference type="InterPro" id="IPR018200">
    <property type="entry name" value="USP_CS"/>
</dbReference>
<dbReference type="Pfam" id="PF00443">
    <property type="entry name" value="UCH"/>
    <property type="match status" value="1"/>
</dbReference>
<feature type="compositionally biased region" description="Pro residues" evidence="2">
    <location>
        <begin position="13"/>
        <end position="22"/>
    </location>
</feature>
<feature type="region of interest" description="Disordered" evidence="2">
    <location>
        <begin position="1332"/>
        <end position="1390"/>
    </location>
</feature>